<dbReference type="GO" id="GO:0004581">
    <property type="term" value="F:dolichyl-phosphate beta-glucosyltransferase activity"/>
    <property type="evidence" value="ECO:0007669"/>
    <property type="project" value="UniProtKB-EC"/>
</dbReference>
<keyword evidence="3" id="KW-0808">Transferase</keyword>
<dbReference type="InterPro" id="IPR023214">
    <property type="entry name" value="HAD_sf"/>
</dbReference>
<protein>
    <submittedName>
        <fullName evidence="3">Dolichol-phosphate mannose synthase</fullName>
        <ecNumber evidence="3">2.4.1.117</ecNumber>
    </submittedName>
</protein>
<dbReference type="InterPro" id="IPR001173">
    <property type="entry name" value="Glyco_trans_2-like"/>
</dbReference>
<dbReference type="Pfam" id="PF13419">
    <property type="entry name" value="HAD_2"/>
    <property type="match status" value="1"/>
</dbReference>
<reference evidence="3 4" key="1">
    <citation type="journal article" date="2016" name="Genome Announc.">
        <title>Complete genome sequence of the hyperthermophilic and piezophilic archaeon Thermococcus barophilus Ch5, capable of growth at the expense of hydrogenogenesis from carbon monoxide and formate.</title>
        <authorList>
            <person name="Oger P."/>
            <person name="Sokolova T.G."/>
            <person name="Kozhevnikova D.A."/>
            <person name="Taranov E.A."/>
            <person name="Vannier P."/>
            <person name="Lee H.S."/>
            <person name="Kwon K.K."/>
            <person name="Kang S.G."/>
            <person name="Lee J.H."/>
            <person name="Bonch-Osmolovskaya E.A."/>
            <person name="Lebedinsky A.V."/>
        </authorList>
    </citation>
    <scope>NUCLEOTIDE SEQUENCE [LARGE SCALE GENOMIC DNA]</scope>
    <source>
        <strain evidence="4">Ch5</strain>
    </source>
</reference>
<dbReference type="InterPro" id="IPR041492">
    <property type="entry name" value="HAD_2"/>
</dbReference>
<evidence type="ECO:0000313" key="3">
    <source>
        <dbReference type="EMBL" id="ALM75077.1"/>
    </source>
</evidence>
<dbReference type="EMBL" id="CP013050">
    <property type="protein sequence ID" value="ALM75077.1"/>
    <property type="molecule type" value="Genomic_DNA"/>
</dbReference>
<gene>
    <name evidence="3" type="ORF">TBCH5v1_1143</name>
</gene>
<proteinExistence type="inferred from homology"/>
<dbReference type="GO" id="GO:0006487">
    <property type="term" value="P:protein N-linked glycosylation"/>
    <property type="evidence" value="ECO:0007669"/>
    <property type="project" value="TreeGrafter"/>
</dbReference>
<dbReference type="CDD" id="cd04179">
    <property type="entry name" value="DPM_DPG-synthase_like"/>
    <property type="match status" value="1"/>
</dbReference>
<sequence length="440" mass="49839">MDIRLAIFDLDGTLIGAPMTFTEIKEKLREKLLEIGIPQEIIGDLTPMYESLFRIAEETGKDVNELKKLLEELEVKRVHESFLFEGTKEILEFLKSQGIKLAIMTRNCRDATLKALEMHGIKDYFELILTRDDVSWREVKPNEMHIKRILEHFKVPSTKTVVIGDHGYDIIPAKKVGALSILITEHESGRMSFSIEEKADFEVPTMRELLSLFRRILNAYVVVPAYNEEHTIGKVLDDLLRYFKSEHIIVVNDGSRDKTEEIAKNRGVRVLTHLVNRGLGGALGTGIRYALFKGAELIITFDADGQHLVEDALRVMKPVAEGKADLAIGSRLRGDISQMPFIKRFGNFVLDAITAVFAGRYVSDSQSGLRCFNRKCASKIKITCDRYAVSSEIIIEASKNKCRIVEVPIRAIYTEYAMKKGTNVFEGIKIALNLLFDKLR</sequence>
<dbReference type="InterPro" id="IPR036412">
    <property type="entry name" value="HAD-like_sf"/>
</dbReference>
<dbReference type="EC" id="2.4.1.117" evidence="3"/>
<evidence type="ECO:0000256" key="1">
    <source>
        <dbReference type="ARBA" id="ARBA00007958"/>
    </source>
</evidence>
<dbReference type="SUPFAM" id="SSF56784">
    <property type="entry name" value="HAD-like"/>
    <property type="match status" value="1"/>
</dbReference>
<dbReference type="STRING" id="55802.TBCH5v1_1143"/>
<name>A0A0S1XBA0_THEBA</name>
<dbReference type="SFLD" id="SFLDS00003">
    <property type="entry name" value="Haloacid_Dehalogenase"/>
    <property type="match status" value="1"/>
</dbReference>
<evidence type="ECO:0000313" key="4">
    <source>
        <dbReference type="Proteomes" id="UP000066042"/>
    </source>
</evidence>
<dbReference type="Gene3D" id="3.90.550.10">
    <property type="entry name" value="Spore Coat Polysaccharide Biosynthesis Protein SpsA, Chain A"/>
    <property type="match status" value="1"/>
</dbReference>
<dbReference type="InterPro" id="IPR023198">
    <property type="entry name" value="PGP-like_dom2"/>
</dbReference>
<dbReference type="GeneID" id="26136403"/>
<dbReference type="SUPFAM" id="SSF53448">
    <property type="entry name" value="Nucleotide-diphospho-sugar transferases"/>
    <property type="match status" value="1"/>
</dbReference>
<organism evidence="3 4">
    <name type="scientific">Thermococcus barophilus</name>
    <dbReference type="NCBI Taxonomy" id="55802"/>
    <lineage>
        <taxon>Archaea</taxon>
        <taxon>Methanobacteriati</taxon>
        <taxon>Methanobacteriota</taxon>
        <taxon>Thermococci</taxon>
        <taxon>Thermococcales</taxon>
        <taxon>Thermococcaceae</taxon>
        <taxon>Thermococcus</taxon>
    </lineage>
</organism>
<accession>A0A0S1XBA0</accession>
<dbReference type="PRINTS" id="PR00413">
    <property type="entry name" value="HADHALOGNASE"/>
</dbReference>
<dbReference type="Gene3D" id="1.10.150.240">
    <property type="entry name" value="Putative phosphatase, domain 2"/>
    <property type="match status" value="1"/>
</dbReference>
<dbReference type="PANTHER" id="PTHR10859">
    <property type="entry name" value="GLYCOSYL TRANSFERASE"/>
    <property type="match status" value="1"/>
</dbReference>
<evidence type="ECO:0000259" key="2">
    <source>
        <dbReference type="Pfam" id="PF00535"/>
    </source>
</evidence>
<dbReference type="AlphaFoldDB" id="A0A0S1XBA0"/>
<dbReference type="PANTHER" id="PTHR10859:SF91">
    <property type="entry name" value="DOLICHYL-PHOSPHATE BETA-GLUCOSYLTRANSFERASE"/>
    <property type="match status" value="1"/>
</dbReference>
<dbReference type="InterPro" id="IPR006439">
    <property type="entry name" value="HAD-SF_hydro_IA"/>
</dbReference>
<feature type="domain" description="Glycosyltransferase 2-like" evidence="2">
    <location>
        <begin position="221"/>
        <end position="337"/>
    </location>
</feature>
<keyword evidence="3" id="KW-0328">Glycosyltransferase</keyword>
<dbReference type="PATRIC" id="fig|55802.8.peg.1128"/>
<dbReference type="InterPro" id="IPR029044">
    <property type="entry name" value="Nucleotide-diphossugar_trans"/>
</dbReference>
<dbReference type="NCBIfam" id="TIGR01549">
    <property type="entry name" value="HAD-SF-IA-v1"/>
    <property type="match status" value="1"/>
</dbReference>
<dbReference type="RefSeq" id="WP_056933810.1">
    <property type="nucleotide sequence ID" value="NZ_CP013050.1"/>
</dbReference>
<comment type="similarity">
    <text evidence="1">Belongs to the HAD-like hydrolase superfamily.</text>
</comment>
<dbReference type="Pfam" id="PF00535">
    <property type="entry name" value="Glycos_transf_2"/>
    <property type="match status" value="1"/>
</dbReference>
<dbReference type="Gene3D" id="3.40.50.1000">
    <property type="entry name" value="HAD superfamily/HAD-like"/>
    <property type="match status" value="1"/>
</dbReference>
<dbReference type="Proteomes" id="UP000066042">
    <property type="component" value="Chromosome"/>
</dbReference>
<dbReference type="SFLD" id="SFLDG01129">
    <property type="entry name" value="C1.5:_HAD__Beta-PGM__Phosphata"/>
    <property type="match status" value="1"/>
</dbReference>